<comment type="caution">
    <text evidence="10">The sequence shown here is derived from an EMBL/GenBank/DDBJ whole genome shotgun (WGS) entry which is preliminary data.</text>
</comment>
<organism evidence="10 11">
    <name type="scientific">Thorsellia kenyensis</name>
    <dbReference type="NCBI Taxonomy" id="1549888"/>
    <lineage>
        <taxon>Bacteria</taxon>
        <taxon>Pseudomonadati</taxon>
        <taxon>Pseudomonadota</taxon>
        <taxon>Gammaproteobacteria</taxon>
        <taxon>Enterobacterales</taxon>
        <taxon>Thorselliaceae</taxon>
        <taxon>Thorsellia</taxon>
    </lineage>
</organism>
<evidence type="ECO:0000256" key="7">
    <source>
        <dbReference type="SAM" id="MobiDB-lite"/>
    </source>
</evidence>
<keyword evidence="3 6" id="KW-0717">Septation</keyword>
<feature type="compositionally biased region" description="Polar residues" evidence="7">
    <location>
        <begin position="107"/>
        <end position="116"/>
    </location>
</feature>
<dbReference type="PANTHER" id="PTHR34108:SF1">
    <property type="entry name" value="SEPTUM SITE-DETERMINING PROTEIN MINC"/>
    <property type="match status" value="1"/>
</dbReference>
<dbReference type="RefSeq" id="WP_385876243.1">
    <property type="nucleotide sequence ID" value="NZ_JBHLXE010000033.1"/>
</dbReference>
<name>A0ABV6C860_9GAMM</name>
<evidence type="ECO:0000256" key="1">
    <source>
        <dbReference type="ARBA" id="ARBA00006291"/>
    </source>
</evidence>
<evidence type="ECO:0000259" key="8">
    <source>
        <dbReference type="Pfam" id="PF03775"/>
    </source>
</evidence>
<dbReference type="Pfam" id="PF05209">
    <property type="entry name" value="MinC_N"/>
    <property type="match status" value="1"/>
</dbReference>
<dbReference type="PANTHER" id="PTHR34108">
    <property type="entry name" value="SEPTUM SITE-DETERMINING PROTEIN MINC"/>
    <property type="match status" value="1"/>
</dbReference>
<reference evidence="10 11" key="1">
    <citation type="submission" date="2024-09" db="EMBL/GenBank/DDBJ databases">
        <authorList>
            <person name="Sun Q."/>
            <person name="Mori K."/>
        </authorList>
    </citation>
    <scope>NUCLEOTIDE SEQUENCE [LARGE SCALE GENOMIC DNA]</scope>
    <source>
        <strain evidence="10 11">CCM 8545</strain>
    </source>
</reference>
<evidence type="ECO:0000313" key="10">
    <source>
        <dbReference type="EMBL" id="MFC0179153.1"/>
    </source>
</evidence>
<keyword evidence="11" id="KW-1185">Reference proteome</keyword>
<dbReference type="EMBL" id="JBHLXE010000033">
    <property type="protein sequence ID" value="MFC0179153.1"/>
    <property type="molecule type" value="Genomic_DNA"/>
</dbReference>
<dbReference type="InterPro" id="IPR016098">
    <property type="entry name" value="CAP/MinC_C"/>
</dbReference>
<evidence type="ECO:0000313" key="11">
    <source>
        <dbReference type="Proteomes" id="UP001589758"/>
    </source>
</evidence>
<feature type="domain" description="Septum formation inhibitor MinC C-terminal" evidence="8">
    <location>
        <begin position="153"/>
        <end position="253"/>
    </location>
</feature>
<evidence type="ECO:0000256" key="6">
    <source>
        <dbReference type="HAMAP-Rule" id="MF_00267"/>
    </source>
</evidence>
<keyword evidence="4 6" id="KW-0131">Cell cycle</keyword>
<comment type="similarity">
    <text evidence="1 6">Belongs to the MinC family.</text>
</comment>
<dbReference type="InterPro" id="IPR013033">
    <property type="entry name" value="MinC"/>
</dbReference>
<dbReference type="SUPFAM" id="SSF63848">
    <property type="entry name" value="Cell-division inhibitor MinC, C-terminal domain"/>
    <property type="match status" value="1"/>
</dbReference>
<feature type="compositionally biased region" description="Polar residues" evidence="7">
    <location>
        <begin position="124"/>
        <end position="147"/>
    </location>
</feature>
<comment type="subunit">
    <text evidence="6">Interacts with MinD and FtsZ.</text>
</comment>
<proteinExistence type="inferred from homology"/>
<gene>
    <name evidence="6 10" type="primary">minC</name>
    <name evidence="10" type="ORF">ACFFIT_03410</name>
</gene>
<comment type="function">
    <text evidence="5 6">Cell division inhibitor that blocks the formation of polar Z ring septums. Rapidly oscillates between the poles of the cell to destabilize FtsZ filaments that have formed before they mature into polar Z rings. Prevents FtsZ polymerization.</text>
</comment>
<sequence>MSDQHIELKGTNFTLSVIHIFDEEINKIKLGLQEKVAQAPSFFKFAPIVINVSHIPKFNDWGALKKVMSELDLLLVGISGCKNLSVRNEINQAGIAVLTEGKQITPSQQLTSSTTEAKTDEIPVSNNKTNSPEMISSQNQPHNNELQRTKTKIVSTPIRSGQQIYARHADLVIMNNVGAGAEIIADGNIHVYGMMRGKALAGASGDESAKIFCQHLEAELISIAGNYWLSDKIPNEFIGQSVVINYSNEEIKINKLND</sequence>
<evidence type="ECO:0000256" key="3">
    <source>
        <dbReference type="ARBA" id="ARBA00023210"/>
    </source>
</evidence>
<dbReference type="Gene3D" id="3.30.70.260">
    <property type="match status" value="1"/>
</dbReference>
<feature type="domain" description="Septum formation inhibitor MinC N-terminal" evidence="9">
    <location>
        <begin position="6"/>
        <end position="74"/>
    </location>
</feature>
<evidence type="ECO:0000259" key="9">
    <source>
        <dbReference type="Pfam" id="PF05209"/>
    </source>
</evidence>
<dbReference type="InterPro" id="IPR005526">
    <property type="entry name" value="Septum_form_inhib_MinC_C"/>
</dbReference>
<dbReference type="Pfam" id="PF03775">
    <property type="entry name" value="MinC_C"/>
    <property type="match status" value="1"/>
</dbReference>
<dbReference type="Gene3D" id="2.160.20.70">
    <property type="match status" value="1"/>
</dbReference>
<feature type="region of interest" description="Disordered" evidence="7">
    <location>
        <begin position="107"/>
        <end position="147"/>
    </location>
</feature>
<keyword evidence="2 6" id="KW-0132">Cell division</keyword>
<protein>
    <recommendedName>
        <fullName evidence="6">Probable septum site-determining protein MinC</fullName>
    </recommendedName>
</protein>
<dbReference type="NCBIfam" id="TIGR01222">
    <property type="entry name" value="minC"/>
    <property type="match status" value="1"/>
</dbReference>
<dbReference type="InterPro" id="IPR007874">
    <property type="entry name" value="MinC_N"/>
</dbReference>
<evidence type="ECO:0000256" key="5">
    <source>
        <dbReference type="ARBA" id="ARBA00025606"/>
    </source>
</evidence>
<evidence type="ECO:0000256" key="2">
    <source>
        <dbReference type="ARBA" id="ARBA00022618"/>
    </source>
</evidence>
<accession>A0ABV6C860</accession>
<dbReference type="InterPro" id="IPR036145">
    <property type="entry name" value="MinC_C_sf"/>
</dbReference>
<dbReference type="HAMAP" id="MF_00267">
    <property type="entry name" value="MinC"/>
    <property type="match status" value="1"/>
</dbReference>
<dbReference type="Proteomes" id="UP001589758">
    <property type="component" value="Unassembled WGS sequence"/>
</dbReference>
<evidence type="ECO:0000256" key="4">
    <source>
        <dbReference type="ARBA" id="ARBA00023306"/>
    </source>
</evidence>